<keyword evidence="3" id="KW-1185">Reference proteome</keyword>
<protein>
    <submittedName>
        <fullName evidence="2">Uncharacterized protein</fullName>
    </submittedName>
</protein>
<organism evidence="2 3">
    <name type="scientific">Paramarasmius palmivorus</name>
    <dbReference type="NCBI Taxonomy" id="297713"/>
    <lineage>
        <taxon>Eukaryota</taxon>
        <taxon>Fungi</taxon>
        <taxon>Dikarya</taxon>
        <taxon>Basidiomycota</taxon>
        <taxon>Agaricomycotina</taxon>
        <taxon>Agaricomycetes</taxon>
        <taxon>Agaricomycetidae</taxon>
        <taxon>Agaricales</taxon>
        <taxon>Marasmiineae</taxon>
        <taxon>Marasmiaceae</taxon>
        <taxon>Paramarasmius</taxon>
    </lineage>
</organism>
<gene>
    <name evidence="2" type="ORF">VNI00_006055</name>
</gene>
<evidence type="ECO:0000313" key="3">
    <source>
        <dbReference type="Proteomes" id="UP001383192"/>
    </source>
</evidence>
<name>A0AAW0DF80_9AGAR</name>
<dbReference type="EMBL" id="JAYKXP010000017">
    <property type="protein sequence ID" value="KAK7049449.1"/>
    <property type="molecule type" value="Genomic_DNA"/>
</dbReference>
<sequence length="307" mass="32693">MSSEPPARSKLEIRKACLSALGGVCGTGSALGAAKSTSPAVTALAVLSGSVSIGVAVLPFSETLQGYSKRMLLSLAGQDSIERDEDLESQTAVPPEETSQILEVESHHSPDPGSLHSPPPQDGVDLGTPEALAMTTGIDVLDRPMIPPIFESQNEGNFAAESPFSAFLSQGPTYDGYPTENIQMAYAGRRTSPYNPGADPTMSQGTGNPQNGLLEEVTIGNNDMDQRTMAGSPYLARNLGTSYQATQCHYMISSTSDRAVASRNVQEASMRRRTKTANYSCPRCSQKFTTKNGLNSMWFLPVFCPSL</sequence>
<dbReference type="AlphaFoldDB" id="A0AAW0DF80"/>
<reference evidence="2 3" key="1">
    <citation type="submission" date="2024-01" db="EMBL/GenBank/DDBJ databases">
        <title>A draft genome for a cacao thread blight-causing isolate of Paramarasmius palmivorus.</title>
        <authorList>
            <person name="Baruah I.K."/>
            <person name="Bukari Y."/>
            <person name="Amoako-Attah I."/>
            <person name="Meinhardt L.W."/>
            <person name="Bailey B.A."/>
            <person name="Cohen S.P."/>
        </authorList>
    </citation>
    <scope>NUCLEOTIDE SEQUENCE [LARGE SCALE GENOMIC DNA]</scope>
    <source>
        <strain evidence="2 3">GH-12</strain>
    </source>
</reference>
<accession>A0AAW0DF80</accession>
<feature type="compositionally biased region" description="Polar residues" evidence="1">
    <location>
        <begin position="89"/>
        <end position="101"/>
    </location>
</feature>
<comment type="caution">
    <text evidence="2">The sequence shown here is derived from an EMBL/GenBank/DDBJ whole genome shotgun (WGS) entry which is preliminary data.</text>
</comment>
<evidence type="ECO:0000313" key="2">
    <source>
        <dbReference type="EMBL" id="KAK7049449.1"/>
    </source>
</evidence>
<proteinExistence type="predicted"/>
<feature type="region of interest" description="Disordered" evidence="1">
    <location>
        <begin position="83"/>
        <end position="128"/>
    </location>
</feature>
<dbReference type="Proteomes" id="UP001383192">
    <property type="component" value="Unassembled WGS sequence"/>
</dbReference>
<evidence type="ECO:0000256" key="1">
    <source>
        <dbReference type="SAM" id="MobiDB-lite"/>
    </source>
</evidence>